<dbReference type="KEGG" id="pchm:VFPPC_13786"/>
<dbReference type="GeneID" id="28855552"/>
<dbReference type="InterPro" id="IPR016181">
    <property type="entry name" value="Acyl_CoA_acyltransferase"/>
</dbReference>
<reference evidence="2 3" key="1">
    <citation type="journal article" date="2016" name="PLoS Pathog.">
        <title>Biosynthesis of antibiotic leucinostatins in bio-control fungus Purpureocillium lilacinum and their inhibition on phytophthora revealed by genome mining.</title>
        <authorList>
            <person name="Wang G."/>
            <person name="Liu Z."/>
            <person name="Lin R."/>
            <person name="Li E."/>
            <person name="Mao Z."/>
            <person name="Ling J."/>
            <person name="Yang Y."/>
            <person name="Yin W.B."/>
            <person name="Xie B."/>
        </authorList>
    </citation>
    <scope>NUCLEOTIDE SEQUENCE [LARGE SCALE GENOMIC DNA]</scope>
    <source>
        <strain evidence="2">170</strain>
    </source>
</reference>
<dbReference type="SUPFAM" id="SSF55729">
    <property type="entry name" value="Acyl-CoA N-acyltransferases (Nat)"/>
    <property type="match status" value="1"/>
</dbReference>
<evidence type="ECO:0000313" key="2">
    <source>
        <dbReference type="EMBL" id="OAQ69091.1"/>
    </source>
</evidence>
<dbReference type="Proteomes" id="UP000078397">
    <property type="component" value="Unassembled WGS sequence"/>
</dbReference>
<comment type="caution">
    <text evidence="2">The sequence shown here is derived from an EMBL/GenBank/DDBJ whole genome shotgun (WGS) entry which is preliminary data.</text>
</comment>
<proteinExistence type="predicted"/>
<dbReference type="PANTHER" id="PTHR42791">
    <property type="entry name" value="GNAT FAMILY ACETYLTRANSFERASE"/>
    <property type="match status" value="1"/>
</dbReference>
<dbReference type="Pfam" id="PF13508">
    <property type="entry name" value="Acetyltransf_7"/>
    <property type="match status" value="1"/>
</dbReference>
<dbReference type="Gene3D" id="3.40.630.30">
    <property type="match status" value="1"/>
</dbReference>
<keyword evidence="3" id="KW-1185">Reference proteome</keyword>
<dbReference type="InterPro" id="IPR052523">
    <property type="entry name" value="Trichothecene_AcTrans"/>
</dbReference>
<dbReference type="InterPro" id="IPR000182">
    <property type="entry name" value="GNAT_dom"/>
</dbReference>
<dbReference type="PANTHER" id="PTHR42791:SF1">
    <property type="entry name" value="N-ACETYLTRANSFERASE DOMAIN-CONTAINING PROTEIN"/>
    <property type="match status" value="1"/>
</dbReference>
<evidence type="ECO:0000259" key="1">
    <source>
        <dbReference type="PROSITE" id="PS51186"/>
    </source>
</evidence>
<dbReference type="PROSITE" id="PS51186">
    <property type="entry name" value="GNAT"/>
    <property type="match status" value="1"/>
</dbReference>
<dbReference type="STRING" id="1380566.A0A179FVE6"/>
<dbReference type="RefSeq" id="XP_018145941.1">
    <property type="nucleotide sequence ID" value="XM_018291558.1"/>
</dbReference>
<gene>
    <name evidence="2" type="ORF">VFPPC_13786</name>
</gene>
<dbReference type="EMBL" id="LSBJ02000003">
    <property type="protein sequence ID" value="OAQ69091.1"/>
    <property type="molecule type" value="Genomic_DNA"/>
</dbReference>
<dbReference type="GO" id="GO:0016747">
    <property type="term" value="F:acyltransferase activity, transferring groups other than amino-acyl groups"/>
    <property type="evidence" value="ECO:0007669"/>
    <property type="project" value="InterPro"/>
</dbReference>
<protein>
    <submittedName>
        <fullName evidence="2">GCN5-related N-acetyltransferase (GNAT) domain-containing protein</fullName>
    </submittedName>
</protein>
<dbReference type="OrthoDB" id="544277at2759"/>
<dbReference type="AlphaFoldDB" id="A0A179FVE6"/>
<feature type="domain" description="N-acetyltransferase" evidence="1">
    <location>
        <begin position="152"/>
        <end position="236"/>
    </location>
</feature>
<name>A0A179FVE6_METCM</name>
<evidence type="ECO:0000313" key="3">
    <source>
        <dbReference type="Proteomes" id="UP000078397"/>
    </source>
</evidence>
<accession>A0A179FVE6</accession>
<organism evidence="2 3">
    <name type="scientific">Pochonia chlamydosporia 170</name>
    <dbReference type="NCBI Taxonomy" id="1380566"/>
    <lineage>
        <taxon>Eukaryota</taxon>
        <taxon>Fungi</taxon>
        <taxon>Dikarya</taxon>
        <taxon>Ascomycota</taxon>
        <taxon>Pezizomycotina</taxon>
        <taxon>Sordariomycetes</taxon>
        <taxon>Hypocreomycetidae</taxon>
        <taxon>Hypocreales</taxon>
        <taxon>Clavicipitaceae</taxon>
        <taxon>Pochonia</taxon>
    </lineage>
</organism>
<dbReference type="CDD" id="cd04301">
    <property type="entry name" value="NAT_SF"/>
    <property type="match status" value="1"/>
</dbReference>
<sequence>MAQVNHVECPGEPTLQLSLIPSTWETEVRHLNMSDCREAGLALAQSFAADPLSLYLMGVDEATYWSSEKTWKLHVRLMQYSYASYRLRGIATSIGPDYDAVALWMPPGTTNDDWFATIFSGTWRLWYQLPRECRKRLFDEMFPVLHNTKAEVLGDRNNNSYHLGFIGTKASARGRGYATKLLRHMMAKADAEDRAMYLESSNVCNNRFYAKFGFEMKKEIALVRGPVPIRLYCMIREPQNDKASSSTSTGSEK</sequence>